<comment type="caution">
    <text evidence="5">The sequence shown here is derived from an EMBL/GenBank/DDBJ whole genome shotgun (WGS) entry which is preliminary data.</text>
</comment>
<accession>A0A9W4D1I4</accession>
<dbReference type="AlphaFoldDB" id="A0A9W4D1I4"/>
<organism evidence="5 6">
    <name type="scientific">Blumeria graminis f. sp. triticale</name>
    <dbReference type="NCBI Taxonomy" id="1689686"/>
    <lineage>
        <taxon>Eukaryota</taxon>
        <taxon>Fungi</taxon>
        <taxon>Dikarya</taxon>
        <taxon>Ascomycota</taxon>
        <taxon>Pezizomycotina</taxon>
        <taxon>Leotiomycetes</taxon>
        <taxon>Erysiphales</taxon>
        <taxon>Erysiphaceae</taxon>
        <taxon>Blumeria</taxon>
    </lineage>
</organism>
<keyword evidence="3 4" id="KW-0539">Nucleus</keyword>
<evidence type="ECO:0000256" key="2">
    <source>
        <dbReference type="ARBA" id="ARBA00008186"/>
    </source>
</evidence>
<dbReference type="InterPro" id="IPR019404">
    <property type="entry name" value="Mediator_Med11"/>
</dbReference>
<comment type="subunit">
    <text evidence="4">Component of the Mediator complex.</text>
</comment>
<evidence type="ECO:0000256" key="1">
    <source>
        <dbReference type="ARBA" id="ARBA00004123"/>
    </source>
</evidence>
<dbReference type="EMBL" id="CAJHIT010000002">
    <property type="protein sequence ID" value="CAD6499605.1"/>
    <property type="molecule type" value="Genomic_DNA"/>
</dbReference>
<comment type="function">
    <text evidence="4">Component of the Mediator complex, a coactivator involved in the regulated transcription of nearly all RNA polymerase II-dependent genes. Mediator functions as a bridge to convey information from gene-specific regulatory proteins to the basal RNA polymerase II transcription machinery. Mediator is recruited to promoters by direct interactions with regulatory proteins and serves as a scaffold for the assembly of a functional pre-initiation complex with RNA polymerase II and the general transcription factors.</text>
</comment>
<sequence length="196" mass="22089">MIFRILSPALRTNMSSHLNENSDSSQFVPFTKSERIQQLNDIDKSMNQLLKSAGLAIQTLSVKQPSPSLTNSERRQKFEENCNTYLCTLQIIDIGLHRQIYGLEQAGIIPAEKTKKERSSTEAFMTVSAANRSMERDSLQAEGGMGKFDIGLLNSQSGRIQRDLEAELWEKARCLLEELYQKSESLGALEDVDMII</sequence>
<evidence type="ECO:0000313" key="5">
    <source>
        <dbReference type="EMBL" id="CAD6499605.1"/>
    </source>
</evidence>
<keyword evidence="4" id="KW-0805">Transcription regulation</keyword>
<keyword evidence="4" id="KW-0804">Transcription</keyword>
<protein>
    <recommendedName>
        <fullName evidence="4">Mediator of RNA polymerase II transcription subunit 11</fullName>
    </recommendedName>
    <alternativeName>
        <fullName evidence="4">Mediator complex subunit 11</fullName>
    </alternativeName>
</protein>
<dbReference type="GO" id="GO:0016592">
    <property type="term" value="C:mediator complex"/>
    <property type="evidence" value="ECO:0007669"/>
    <property type="project" value="InterPro"/>
</dbReference>
<dbReference type="PANTHER" id="PTHR22890">
    <property type="entry name" value="MEDIATOR OF RNA POLYMERASE II TRANSCRIPTION SUBUNIT 11"/>
    <property type="match status" value="1"/>
</dbReference>
<dbReference type="GO" id="GO:0006357">
    <property type="term" value="P:regulation of transcription by RNA polymerase II"/>
    <property type="evidence" value="ECO:0007669"/>
    <property type="project" value="InterPro"/>
</dbReference>
<dbReference type="Proteomes" id="UP000683417">
    <property type="component" value="Unassembled WGS sequence"/>
</dbReference>
<evidence type="ECO:0000313" key="6">
    <source>
        <dbReference type="Proteomes" id="UP000683417"/>
    </source>
</evidence>
<dbReference type="GO" id="GO:0003712">
    <property type="term" value="F:transcription coregulator activity"/>
    <property type="evidence" value="ECO:0007669"/>
    <property type="project" value="InterPro"/>
</dbReference>
<evidence type="ECO:0000256" key="3">
    <source>
        <dbReference type="ARBA" id="ARBA00023242"/>
    </source>
</evidence>
<proteinExistence type="inferred from homology"/>
<dbReference type="Pfam" id="PF10280">
    <property type="entry name" value="Med11"/>
    <property type="match status" value="1"/>
</dbReference>
<reference evidence="5" key="1">
    <citation type="submission" date="2020-10" db="EMBL/GenBank/DDBJ databases">
        <authorList>
            <person name="Muller C M."/>
        </authorList>
    </citation>
    <scope>NUCLEOTIDE SEQUENCE</scope>
    <source>
        <strain evidence="5">THUN-12</strain>
    </source>
</reference>
<comment type="similarity">
    <text evidence="2 4">Belongs to the Mediator complex subunit 11 family.</text>
</comment>
<evidence type="ECO:0000256" key="4">
    <source>
        <dbReference type="RuleBase" id="RU364147"/>
    </source>
</evidence>
<gene>
    <name evidence="4" type="primary">MED11</name>
    <name evidence="5" type="ORF">BGTH12_LOCUS963</name>
</gene>
<keyword evidence="4" id="KW-0010">Activator</keyword>
<name>A0A9W4D1I4_BLUGR</name>
<comment type="subcellular location">
    <subcellularLocation>
        <location evidence="1 4">Nucleus</location>
    </subcellularLocation>
</comment>